<dbReference type="PROSITE" id="PS50921">
    <property type="entry name" value="ANTAR"/>
    <property type="match status" value="1"/>
</dbReference>
<dbReference type="Pfam" id="PF03861">
    <property type="entry name" value="ANTAR"/>
    <property type="match status" value="1"/>
</dbReference>
<dbReference type="InterPro" id="IPR011006">
    <property type="entry name" value="CheY-like_superfamily"/>
</dbReference>
<dbReference type="RefSeq" id="WP_261299595.1">
    <property type="nucleotide sequence ID" value="NZ_JAMTCD010000026.1"/>
</dbReference>
<gene>
    <name evidence="2" type="ORF">NE535_15930</name>
</gene>
<dbReference type="Proteomes" id="UP001155546">
    <property type="component" value="Unassembled WGS sequence"/>
</dbReference>
<evidence type="ECO:0000313" key="2">
    <source>
        <dbReference type="EMBL" id="MCT7943257.1"/>
    </source>
</evidence>
<dbReference type="EMBL" id="JAMTCD010000026">
    <property type="protein sequence ID" value="MCT7943257.1"/>
    <property type="molecule type" value="Genomic_DNA"/>
</dbReference>
<reference evidence="2" key="1">
    <citation type="journal article" date="2023" name="Int. J. Syst. Evol. Microbiol.">
        <title>&lt;i&gt;Shewanella septentrionalis&lt;/i&gt; sp. nov. and &lt;i&gt;Shewanella holmiensis&lt;/i&gt; sp. nov., isolated from Baltic Sea water and sediments.</title>
        <authorList>
            <person name="Martin-Rodriguez A.J."/>
            <person name="Thorell K."/>
            <person name="Joffre E."/>
            <person name="Jensie-Markopoulos S."/>
            <person name="Moore E.R.B."/>
            <person name="Sjoling A."/>
        </authorList>
    </citation>
    <scope>NUCLEOTIDE SEQUENCE</scope>
    <source>
        <strain evidence="2">SP1S2-7</strain>
    </source>
</reference>
<dbReference type="Gene3D" id="1.10.10.10">
    <property type="entry name" value="Winged helix-like DNA-binding domain superfamily/Winged helix DNA-binding domain"/>
    <property type="match status" value="1"/>
</dbReference>
<feature type="domain" description="ANTAR" evidence="1">
    <location>
        <begin position="128"/>
        <end position="188"/>
    </location>
</feature>
<dbReference type="InterPro" id="IPR036388">
    <property type="entry name" value="WH-like_DNA-bd_sf"/>
</dbReference>
<organism evidence="2 3">
    <name type="scientific">Shewanella holmiensis</name>
    <dbReference type="NCBI Taxonomy" id="2952222"/>
    <lineage>
        <taxon>Bacteria</taxon>
        <taxon>Pseudomonadati</taxon>
        <taxon>Pseudomonadota</taxon>
        <taxon>Gammaproteobacteria</taxon>
        <taxon>Alteromonadales</taxon>
        <taxon>Shewanellaceae</taxon>
        <taxon>Shewanella</taxon>
    </lineage>
</organism>
<dbReference type="SUPFAM" id="SSF52172">
    <property type="entry name" value="CheY-like"/>
    <property type="match status" value="1"/>
</dbReference>
<accession>A0A9X2WQJ5</accession>
<name>A0A9X2WQJ5_9GAMM</name>
<evidence type="ECO:0000313" key="3">
    <source>
        <dbReference type="Proteomes" id="UP001155546"/>
    </source>
</evidence>
<sequence length="219" mass="24696">MRSLILCDTTFLKFTDAVQRMEQYQAVLNSMGEVDIIGSISAAEKSYQQSNYDIILVLVDTLAHPMQSFILRALSVKPSVFIVNANHWDLQQLTELLTCGRLTFVPENLVASRLSHIVSLAKVRFITANNSLNEFKKLDDEMKQLKLIAQAKVFLMKQGFSEDKAHQIIQQQAMQKGLTMAQMSAQIIALMRSQTVQPSSRDSAVHETGRLISVQMHVR</sequence>
<dbReference type="GO" id="GO:0003723">
    <property type="term" value="F:RNA binding"/>
    <property type="evidence" value="ECO:0007669"/>
    <property type="project" value="InterPro"/>
</dbReference>
<dbReference type="AlphaFoldDB" id="A0A9X2WQJ5"/>
<comment type="caution">
    <text evidence="2">The sequence shown here is derived from an EMBL/GenBank/DDBJ whole genome shotgun (WGS) entry which is preliminary data.</text>
</comment>
<proteinExistence type="predicted"/>
<evidence type="ECO:0000259" key="1">
    <source>
        <dbReference type="PROSITE" id="PS50921"/>
    </source>
</evidence>
<protein>
    <submittedName>
        <fullName evidence="2">ANTAR domain-containing protein</fullName>
    </submittedName>
</protein>
<keyword evidence="3" id="KW-1185">Reference proteome</keyword>
<dbReference type="SMART" id="SM01012">
    <property type="entry name" value="ANTAR"/>
    <property type="match status" value="1"/>
</dbReference>
<dbReference type="InterPro" id="IPR005561">
    <property type="entry name" value="ANTAR"/>
</dbReference>